<dbReference type="EMBL" id="PCVG01000051">
    <property type="protein sequence ID" value="PIQ68454.1"/>
    <property type="molecule type" value="Genomic_DNA"/>
</dbReference>
<sequence>MANNQPTTRIILKSALILISVVIVLIAINAHPAQAGYHSQGIATSTNLLLGNTADSIDSFYYNISSLPGDSSIRVQFSQDNETWYSSAGVQGDWDTLSSTGGATLSLSFLNWSGSSFYYKMELNATSDTLQTPVVDDIRLDYKPGGLEFNADGSLGLGERLGIGTFSPSSKLTVVGSGTGITPLVNFVNSASSTLFTVLENGQIGIGTTTPSAKLTVWGDGASGMTAFNVVDTASTTLFSVLDSGYVGIGTTTPWANLSVNQDDGQIAFAVGSSTATSFIIDQNGYVGIGTTTPTQKLSTDGLMYIGGTGTSTIENNLNILGTLQVGAGSTYITSANVNIGSGGSLGIGNVDVLNATTLGSSVVSSSLTSVGTLASLNVTGNTGIGTTSPMSTFAVAGTATLGTTTMQVWNKVVSVDGDHYSQDSTGIQEAINSLPDEGGKVFLPEGTYQIYSAITIPDNVWLEGAGASSTILYLANNANSNVIENADATNGNTNIKISDLKIDGNDANNTGTCVGIYLYGGVTYSVIENVYVYDAEDHGINVSAGEIYNGYNKISNNIIESAGDGGIFLGRSEINTIINNVSVSNWSGIRLYISDNNVVSNNAVKSNSYYGIEVDTHSDNNIISNNLIESNGRIGIYLVNGNNSYNSIIGNMIYNNGGSGSYSSIYIESSGDNNNIIADNHITDTAGTGYAINIGNSNASNNVLSNNYYSGTGATAINDAGTNTIYNSQLYGSDLVLKGSRYISVGTTTPSAKLTVWGDGVSGMTAFNVVDTASTTLFSVLDSGQVGIGTSTPYAKLSVVDENAGLTDDVFVISTSSEGAIFKVDGAGNIYYDGAASTPAADYAEYFYTKDTDLMSGETVCVDIARENAVKRCMRARDANVMGIVSTKPAIIGNNKTGFKDNPNYAIVGMLGQVPAKVSSENGDIRPGDSLTPASIPGVLMRAEAGDPTVGVALQRLTNEDELKTNGHEGVINVLISRRNKSLTVEQVEDKITDRIAAMEIEDEVNILISQAVDQLNLDDQINSQIDPKLLYLTSRLSVTEDSLTNQIITVNDQLSVIGYELMEMQDKISKLQIPNYKQITNHKFQIGEDGLIVFTDDETDGSALVEIIITPTTNQTAFVIDQQGQADIARFKANDIDIVKIAQDGQVSIIGELKVDGRILACAGSSCGEELENNIDQTMGDIGAEGKVVASSFESYCPDGFVWVPGSAKHGTLPGFCAMAGQMTSPQPSPSQGEGADPAQAGEAGEVWVNVSQGQAQLACQGLGENYHLISENEYLTMVENILRVAENYEAEEPDKLKLTGEYVLTNDNIVYDLAGDPPVGDSPVGGEWTDRIITRAELMLPVSDAWLEYYEVGDYKGFDIAPPYYLTDEDNNIGRILTGDNGSSRRGFVRGNSGLYSLDLSRSPAEASEDIGFRCAR</sequence>
<dbReference type="InterPro" id="IPR039448">
    <property type="entry name" value="Beta_helix"/>
</dbReference>
<organism evidence="2 3">
    <name type="scientific">Candidatus Taylorbacteria bacterium CG11_big_fil_rev_8_21_14_0_20_46_11</name>
    <dbReference type="NCBI Taxonomy" id="1975025"/>
    <lineage>
        <taxon>Bacteria</taxon>
        <taxon>Candidatus Tayloriibacteriota</taxon>
    </lineage>
</organism>
<dbReference type="InterPro" id="IPR006626">
    <property type="entry name" value="PbH1"/>
</dbReference>
<dbReference type="InterPro" id="IPR012334">
    <property type="entry name" value="Pectin_lyas_fold"/>
</dbReference>
<dbReference type="Gene3D" id="2.160.20.10">
    <property type="entry name" value="Single-stranded right-handed beta-helix, Pectin lyase-like"/>
    <property type="match status" value="1"/>
</dbReference>
<protein>
    <recommendedName>
        <fullName evidence="1">Right handed beta helix domain-containing protein</fullName>
    </recommendedName>
</protein>
<gene>
    <name evidence="2" type="ORF">COV91_04055</name>
</gene>
<evidence type="ECO:0000313" key="2">
    <source>
        <dbReference type="EMBL" id="PIQ68454.1"/>
    </source>
</evidence>
<feature type="domain" description="Right handed beta helix" evidence="1">
    <location>
        <begin position="577"/>
        <end position="730"/>
    </location>
</feature>
<dbReference type="InterPro" id="IPR011050">
    <property type="entry name" value="Pectin_lyase_fold/virulence"/>
</dbReference>
<proteinExistence type="predicted"/>
<dbReference type="SUPFAM" id="SSF51126">
    <property type="entry name" value="Pectin lyase-like"/>
    <property type="match status" value="2"/>
</dbReference>
<reference evidence="2 3" key="1">
    <citation type="submission" date="2017-09" db="EMBL/GenBank/DDBJ databases">
        <title>Depth-based differentiation of microbial function through sediment-hosted aquifers and enrichment of novel symbionts in the deep terrestrial subsurface.</title>
        <authorList>
            <person name="Probst A.J."/>
            <person name="Ladd B."/>
            <person name="Jarett J.K."/>
            <person name="Geller-Mcgrath D.E."/>
            <person name="Sieber C.M."/>
            <person name="Emerson J.B."/>
            <person name="Anantharaman K."/>
            <person name="Thomas B.C."/>
            <person name="Malmstrom R."/>
            <person name="Stieglmeier M."/>
            <person name="Klingl A."/>
            <person name="Woyke T."/>
            <person name="Ryan C.M."/>
            <person name="Banfield J.F."/>
        </authorList>
    </citation>
    <scope>NUCLEOTIDE SEQUENCE [LARGE SCALE GENOMIC DNA]</scope>
    <source>
        <strain evidence="2">CG11_big_fil_rev_8_21_14_0_20_46_11</strain>
    </source>
</reference>
<accession>A0A2H0KDI3</accession>
<comment type="caution">
    <text evidence="2">The sequence shown here is derived from an EMBL/GenBank/DDBJ whole genome shotgun (WGS) entry which is preliminary data.</text>
</comment>
<name>A0A2H0KDI3_9BACT</name>
<dbReference type="NCBIfam" id="TIGR03804">
    <property type="entry name" value="para_beta_helix"/>
    <property type="match status" value="1"/>
</dbReference>
<evidence type="ECO:0000313" key="3">
    <source>
        <dbReference type="Proteomes" id="UP000229342"/>
    </source>
</evidence>
<evidence type="ECO:0000259" key="1">
    <source>
        <dbReference type="Pfam" id="PF13229"/>
    </source>
</evidence>
<dbReference type="SMART" id="SM00710">
    <property type="entry name" value="PbH1"/>
    <property type="match status" value="9"/>
</dbReference>
<dbReference type="Pfam" id="PF13229">
    <property type="entry name" value="Beta_helix"/>
    <property type="match status" value="1"/>
</dbReference>
<dbReference type="InterPro" id="IPR022441">
    <property type="entry name" value="Para_beta_helix_rpt-2"/>
</dbReference>
<dbReference type="Proteomes" id="UP000229342">
    <property type="component" value="Unassembled WGS sequence"/>
</dbReference>
<dbReference type="Gene3D" id="2.40.300.10">
    <property type="entry name" value="Head decoration protein D"/>
    <property type="match status" value="1"/>
</dbReference>